<dbReference type="InterPro" id="IPR000132">
    <property type="entry name" value="Nitrilase/CN_hydratase_CS"/>
</dbReference>
<dbReference type="PROSITE" id="PS50263">
    <property type="entry name" value="CN_HYDROLASE"/>
    <property type="match status" value="1"/>
</dbReference>
<dbReference type="AlphaFoldDB" id="X1NPB3"/>
<dbReference type="GO" id="GO:0000257">
    <property type="term" value="F:nitrilase activity"/>
    <property type="evidence" value="ECO:0007669"/>
    <property type="project" value="UniProtKB-ARBA"/>
</dbReference>
<evidence type="ECO:0000259" key="2">
    <source>
        <dbReference type="PROSITE" id="PS50263"/>
    </source>
</evidence>
<gene>
    <name evidence="3" type="ORF">S06H3_32348</name>
</gene>
<organism evidence="3">
    <name type="scientific">marine sediment metagenome</name>
    <dbReference type="NCBI Taxonomy" id="412755"/>
    <lineage>
        <taxon>unclassified sequences</taxon>
        <taxon>metagenomes</taxon>
        <taxon>ecological metagenomes</taxon>
    </lineage>
</organism>
<dbReference type="Gene3D" id="3.60.110.10">
    <property type="entry name" value="Carbon-nitrogen hydrolase"/>
    <property type="match status" value="1"/>
</dbReference>
<dbReference type="PANTHER" id="PTHR46044:SF1">
    <property type="entry name" value="CN HYDROLASE DOMAIN-CONTAINING PROTEIN"/>
    <property type="match status" value="1"/>
</dbReference>
<dbReference type="InterPro" id="IPR036526">
    <property type="entry name" value="C-N_Hydrolase_sf"/>
</dbReference>
<dbReference type="InterPro" id="IPR044149">
    <property type="entry name" value="Nitrilases_CHs"/>
</dbReference>
<dbReference type="Pfam" id="PF00795">
    <property type="entry name" value="CN_hydrolase"/>
    <property type="match status" value="1"/>
</dbReference>
<protein>
    <recommendedName>
        <fullName evidence="2">CN hydrolase domain-containing protein</fullName>
    </recommendedName>
</protein>
<evidence type="ECO:0000256" key="1">
    <source>
        <dbReference type="ARBA" id="ARBA00008129"/>
    </source>
</evidence>
<dbReference type="PROSITE" id="PS00920">
    <property type="entry name" value="NITRIL_CHT_1"/>
    <property type="match status" value="1"/>
</dbReference>
<reference evidence="3" key="1">
    <citation type="journal article" date="2014" name="Front. Microbiol.">
        <title>High frequency of phylogenetically diverse reductive dehalogenase-homologous genes in deep subseafloor sedimentary metagenomes.</title>
        <authorList>
            <person name="Kawai M."/>
            <person name="Futagami T."/>
            <person name="Toyoda A."/>
            <person name="Takaki Y."/>
            <person name="Nishi S."/>
            <person name="Hori S."/>
            <person name="Arai W."/>
            <person name="Tsubouchi T."/>
            <person name="Morono Y."/>
            <person name="Uchiyama I."/>
            <person name="Ito T."/>
            <person name="Fujiyama A."/>
            <person name="Inagaki F."/>
            <person name="Takami H."/>
        </authorList>
    </citation>
    <scope>NUCLEOTIDE SEQUENCE</scope>
    <source>
        <strain evidence="3">Expedition CK06-06</strain>
    </source>
</reference>
<dbReference type="PANTHER" id="PTHR46044">
    <property type="entry name" value="NITRILASE"/>
    <property type="match status" value="1"/>
</dbReference>
<comment type="similarity">
    <text evidence="1">Belongs to the carbon-nitrogen hydrolase superfamily. Nitrilase family.</text>
</comment>
<feature type="domain" description="CN hydrolase" evidence="2">
    <location>
        <begin position="13"/>
        <end position="221"/>
    </location>
</feature>
<evidence type="ECO:0000313" key="3">
    <source>
        <dbReference type="EMBL" id="GAI28640.1"/>
    </source>
</evidence>
<dbReference type="InterPro" id="IPR003010">
    <property type="entry name" value="C-N_Hydrolase"/>
</dbReference>
<sequence length="221" mass="24419">MKEKKVLGGRDKVKVAVVQAAPVFMDKERTIEKACMLIKEAGRNGAELIVFSEAFIPGYPAIYTGGWESKSSEWATYITALQDNAVLIDSVDTEILGKAARGANAYAVIGCNELDDRTGSRTIYNTLVFLDRDGKVMGRHRKLMPTYTERTYWGRGDASDLKVFDTDIGRIGGLICGENLMILVKAAMMQKGEEFHITVWPGVWSGHGQKHLMDPETDPQG</sequence>
<dbReference type="EMBL" id="BARV01019232">
    <property type="protein sequence ID" value="GAI28640.1"/>
    <property type="molecule type" value="Genomic_DNA"/>
</dbReference>
<dbReference type="SUPFAM" id="SSF56317">
    <property type="entry name" value="Carbon-nitrogen hydrolase"/>
    <property type="match status" value="1"/>
</dbReference>
<comment type="caution">
    <text evidence="3">The sequence shown here is derived from an EMBL/GenBank/DDBJ whole genome shotgun (WGS) entry which is preliminary data.</text>
</comment>
<accession>X1NPB3</accession>
<proteinExistence type="inferred from homology"/>
<feature type="non-terminal residue" evidence="3">
    <location>
        <position position="221"/>
    </location>
</feature>
<name>X1NPB3_9ZZZZ</name>